<dbReference type="InterPro" id="IPR001818">
    <property type="entry name" value="Pept_M10_metallopeptidase"/>
</dbReference>
<dbReference type="AlphaFoldDB" id="A0A3P8BYZ5"/>
<keyword evidence="3" id="KW-0378">Hydrolase</keyword>
<name>A0A3P8BYZ5_HELPZ</name>
<keyword evidence="4" id="KW-0862">Zinc</keyword>
<gene>
    <name evidence="6" type="ORF">HPBE_LOCUS18388</name>
</gene>
<dbReference type="SUPFAM" id="SSF55486">
    <property type="entry name" value="Metalloproteases ('zincins'), catalytic domain"/>
    <property type="match status" value="1"/>
</dbReference>
<organism evidence="6">
    <name type="scientific">Heligmosomoides polygyrus</name>
    <name type="common">Parasitic roundworm</name>
    <dbReference type="NCBI Taxonomy" id="6339"/>
    <lineage>
        <taxon>Eukaryota</taxon>
        <taxon>Metazoa</taxon>
        <taxon>Ecdysozoa</taxon>
        <taxon>Nematoda</taxon>
        <taxon>Chromadorea</taxon>
        <taxon>Rhabditida</taxon>
        <taxon>Rhabditina</taxon>
        <taxon>Rhabditomorpha</taxon>
        <taxon>Strongyloidea</taxon>
        <taxon>Heligmosomidae</taxon>
        <taxon>Heligmosomoides</taxon>
    </lineage>
</organism>
<evidence type="ECO:0000313" key="6">
    <source>
        <dbReference type="EMBL" id="VDP11415.1"/>
    </source>
</evidence>
<evidence type="ECO:0000256" key="4">
    <source>
        <dbReference type="ARBA" id="ARBA00022833"/>
    </source>
</evidence>
<dbReference type="Pfam" id="PF00413">
    <property type="entry name" value="Peptidase_M10"/>
    <property type="match status" value="1"/>
</dbReference>
<dbReference type="InterPro" id="IPR024079">
    <property type="entry name" value="MetalloPept_cat_dom_sf"/>
</dbReference>
<dbReference type="GO" id="GO:0031012">
    <property type="term" value="C:extracellular matrix"/>
    <property type="evidence" value="ECO:0007669"/>
    <property type="project" value="InterPro"/>
</dbReference>
<proteinExistence type="predicted"/>
<dbReference type="GO" id="GO:0008270">
    <property type="term" value="F:zinc ion binding"/>
    <property type="evidence" value="ECO:0007669"/>
    <property type="project" value="InterPro"/>
</dbReference>
<dbReference type="GO" id="GO:0006508">
    <property type="term" value="P:proteolysis"/>
    <property type="evidence" value="ECO:0007669"/>
    <property type="project" value="UniProtKB-KW"/>
</dbReference>
<evidence type="ECO:0000259" key="5">
    <source>
        <dbReference type="Pfam" id="PF00413"/>
    </source>
</evidence>
<keyword evidence="1" id="KW-0645">Protease</keyword>
<evidence type="ECO:0000256" key="1">
    <source>
        <dbReference type="ARBA" id="ARBA00022670"/>
    </source>
</evidence>
<protein>
    <recommendedName>
        <fullName evidence="5">Peptidase M10 metallopeptidase domain-containing protein</fullName>
    </recommendedName>
</protein>
<evidence type="ECO:0000256" key="2">
    <source>
        <dbReference type="ARBA" id="ARBA00022723"/>
    </source>
</evidence>
<dbReference type="EMBL" id="UZAH01030660">
    <property type="protein sequence ID" value="VDP11415.1"/>
    <property type="molecule type" value="Genomic_DNA"/>
</dbReference>
<accession>A0A3P8BYZ5</accession>
<reference evidence="6" key="1">
    <citation type="submission" date="2018-11" db="EMBL/GenBank/DDBJ databases">
        <authorList>
            <consortium name="Pathogen Informatics"/>
        </authorList>
    </citation>
    <scope>NUCLEOTIDE SEQUENCE [LARGE SCALE GENOMIC DNA]</scope>
</reference>
<sequence>MNPRTINRFDSIFIVRGSLQSNSLVGRLEDYDGTSQTLSLPVVEPTRLITSSLYALHTTAVHEIGHLLGLEHSVDPRAVMFAARRPYDPDFSLGESPIFFSLYASWDEQKTQVGTRKNEITYFKALFKITYRNTTKTLEKTC</sequence>
<dbReference type="Gene3D" id="3.40.390.10">
    <property type="entry name" value="Collagenase (Catalytic Domain)"/>
    <property type="match status" value="1"/>
</dbReference>
<dbReference type="GO" id="GO:0004222">
    <property type="term" value="F:metalloendopeptidase activity"/>
    <property type="evidence" value="ECO:0007669"/>
    <property type="project" value="InterPro"/>
</dbReference>
<evidence type="ECO:0000256" key="3">
    <source>
        <dbReference type="ARBA" id="ARBA00022801"/>
    </source>
</evidence>
<feature type="domain" description="Peptidase M10 metallopeptidase" evidence="5">
    <location>
        <begin position="52"/>
        <end position="85"/>
    </location>
</feature>
<keyword evidence="2" id="KW-0479">Metal-binding</keyword>
<dbReference type="OrthoDB" id="406838at2759"/>